<proteinExistence type="predicted"/>
<dbReference type="EMBL" id="VSRL01000034">
    <property type="protein sequence ID" value="NKE57543.1"/>
    <property type="molecule type" value="Genomic_DNA"/>
</dbReference>
<evidence type="ECO:0000313" key="2">
    <source>
        <dbReference type="Proteomes" id="UP001515943"/>
    </source>
</evidence>
<protein>
    <submittedName>
        <fullName evidence="1">Uncharacterized protein</fullName>
    </submittedName>
</protein>
<sequence length="80" mass="8823">MLSSPTGDALDADLPTGPGIYALEVAHQAREQALAARQDVLEHEDITTRKEALVNAQPGGFERYRIRTWLSAALPYDEDE</sequence>
<dbReference type="Proteomes" id="UP001515943">
    <property type="component" value="Unassembled WGS sequence"/>
</dbReference>
<organism evidence="1 2">
    <name type="scientific">Lentzea indica</name>
    <dbReference type="NCBI Taxonomy" id="2604800"/>
    <lineage>
        <taxon>Bacteria</taxon>
        <taxon>Bacillati</taxon>
        <taxon>Actinomycetota</taxon>
        <taxon>Actinomycetes</taxon>
        <taxon>Pseudonocardiales</taxon>
        <taxon>Pseudonocardiaceae</taxon>
        <taxon>Lentzea</taxon>
    </lineage>
</organism>
<reference evidence="1 2" key="1">
    <citation type="submission" date="2019-08" db="EMBL/GenBank/DDBJ databases">
        <title>Lentzea from Indian Himalayas.</title>
        <authorList>
            <person name="Mandal S."/>
            <person name="Mallick Gupta A."/>
            <person name="Maiti P.K."/>
            <person name="Sarkar J."/>
            <person name="Mandal S."/>
        </authorList>
    </citation>
    <scope>NUCLEOTIDE SEQUENCE [LARGE SCALE GENOMIC DNA]</scope>
    <source>
        <strain evidence="1 2">PSKA42</strain>
    </source>
</reference>
<comment type="caution">
    <text evidence="1">The sequence shown here is derived from an EMBL/GenBank/DDBJ whole genome shotgun (WGS) entry which is preliminary data.</text>
</comment>
<keyword evidence="2" id="KW-1185">Reference proteome</keyword>
<dbReference type="RefSeq" id="WP_167973372.1">
    <property type="nucleotide sequence ID" value="NZ_VSRL01000034.1"/>
</dbReference>
<gene>
    <name evidence="1" type="ORF">FXN61_12135</name>
</gene>
<accession>A0ABX1FF01</accession>
<name>A0ABX1FF01_9PSEU</name>
<evidence type="ECO:0000313" key="1">
    <source>
        <dbReference type="EMBL" id="NKE57543.1"/>
    </source>
</evidence>